<evidence type="ECO:0000256" key="4">
    <source>
        <dbReference type="ARBA" id="ARBA00022475"/>
    </source>
</evidence>
<evidence type="ECO:0000256" key="6">
    <source>
        <dbReference type="ARBA" id="ARBA00022989"/>
    </source>
</evidence>
<feature type="transmembrane region" description="Helical" evidence="8">
    <location>
        <begin position="26"/>
        <end position="59"/>
    </location>
</feature>
<dbReference type="PANTHER" id="PTHR30330:SF3">
    <property type="entry name" value="TRANSCRIPTIONAL REGULATOR, LRP FAMILY"/>
    <property type="match status" value="1"/>
</dbReference>
<dbReference type="Pfam" id="PF01235">
    <property type="entry name" value="Na_Ala_symp"/>
    <property type="match status" value="1"/>
</dbReference>
<feature type="transmembrane region" description="Helical" evidence="8">
    <location>
        <begin position="93"/>
        <end position="112"/>
    </location>
</feature>
<reference evidence="9 10" key="1">
    <citation type="submission" date="2017-12" db="EMBL/GenBank/DDBJ databases">
        <authorList>
            <person name="Hurst M.R.H."/>
        </authorList>
    </citation>
    <scope>NUCLEOTIDE SEQUENCE [LARGE SCALE GENOMIC DNA]</scope>
    <source>
        <strain evidence="9 10">SY-3-19</strain>
    </source>
</reference>
<evidence type="ECO:0000256" key="8">
    <source>
        <dbReference type="RuleBase" id="RU363064"/>
    </source>
</evidence>
<dbReference type="PANTHER" id="PTHR30330">
    <property type="entry name" value="AGSS FAMILY TRANSPORTER, SODIUM-ALANINE"/>
    <property type="match status" value="1"/>
</dbReference>
<evidence type="ECO:0000256" key="7">
    <source>
        <dbReference type="ARBA" id="ARBA00023136"/>
    </source>
</evidence>
<proteinExistence type="inferred from homology"/>
<dbReference type="AlphaFoldDB" id="A0A2S7K9N8"/>
<dbReference type="PRINTS" id="PR00175">
    <property type="entry name" value="NAALASMPORT"/>
</dbReference>
<protein>
    <submittedName>
        <fullName evidence="9">Alanine glycine permease</fullName>
    </submittedName>
</protein>
<dbReference type="NCBIfam" id="TIGR00835">
    <property type="entry name" value="agcS"/>
    <property type="match status" value="1"/>
</dbReference>
<feature type="transmembrane region" description="Helical" evidence="8">
    <location>
        <begin position="360"/>
        <end position="378"/>
    </location>
</feature>
<dbReference type="EMBL" id="PJCH01000003">
    <property type="protein sequence ID" value="PQA89191.1"/>
    <property type="molecule type" value="Genomic_DNA"/>
</dbReference>
<dbReference type="InterPro" id="IPR001463">
    <property type="entry name" value="Na/Ala_symport"/>
</dbReference>
<feature type="transmembrane region" description="Helical" evidence="8">
    <location>
        <begin position="118"/>
        <end position="140"/>
    </location>
</feature>
<organism evidence="9 10">
    <name type="scientific">Hyphococcus luteus</name>
    <dbReference type="NCBI Taxonomy" id="2058213"/>
    <lineage>
        <taxon>Bacteria</taxon>
        <taxon>Pseudomonadati</taxon>
        <taxon>Pseudomonadota</taxon>
        <taxon>Alphaproteobacteria</taxon>
        <taxon>Parvularculales</taxon>
        <taxon>Parvularculaceae</taxon>
        <taxon>Hyphococcus</taxon>
    </lineage>
</organism>
<evidence type="ECO:0000313" key="9">
    <source>
        <dbReference type="EMBL" id="PQA89191.1"/>
    </source>
</evidence>
<dbReference type="Proteomes" id="UP000239504">
    <property type="component" value="Unassembled WGS sequence"/>
</dbReference>
<accession>A0A2S7K9N8</accession>
<keyword evidence="10" id="KW-1185">Reference proteome</keyword>
<dbReference type="Gene3D" id="1.20.1740.10">
    <property type="entry name" value="Amino acid/polyamine transporter I"/>
    <property type="match status" value="1"/>
</dbReference>
<keyword evidence="7 8" id="KW-0472">Membrane</keyword>
<keyword evidence="6 8" id="KW-1133">Transmembrane helix</keyword>
<comment type="similarity">
    <text evidence="2 8">Belongs to the alanine or glycine:cation symporter (AGCS) (TC 2.A.25) family.</text>
</comment>
<dbReference type="GO" id="GO:0005283">
    <property type="term" value="F:amino acid:sodium symporter activity"/>
    <property type="evidence" value="ECO:0007669"/>
    <property type="project" value="InterPro"/>
</dbReference>
<feature type="transmembrane region" description="Helical" evidence="8">
    <location>
        <begin position="441"/>
        <end position="460"/>
    </location>
</feature>
<feature type="transmembrane region" description="Helical" evidence="8">
    <location>
        <begin position="174"/>
        <end position="194"/>
    </location>
</feature>
<comment type="subcellular location">
    <subcellularLocation>
        <location evidence="8">Cell inner membrane</location>
        <topology evidence="8">Multi-pass membrane protein</topology>
    </subcellularLocation>
    <subcellularLocation>
        <location evidence="1">Cell membrane</location>
        <topology evidence="1">Multi-pass membrane protein</topology>
    </subcellularLocation>
</comment>
<gene>
    <name evidence="9" type="ORF">CW354_04410</name>
</gene>
<keyword evidence="4" id="KW-1003">Cell membrane</keyword>
<evidence type="ECO:0000256" key="3">
    <source>
        <dbReference type="ARBA" id="ARBA00022448"/>
    </source>
</evidence>
<keyword evidence="3 8" id="KW-0813">Transport</keyword>
<sequence length="473" mass="50035">MADAQISLADRIDNFLSPVSDFVSSIIFYSIDFFGVSLPLVVIWLMAAALILTVSFGFINIRGFRHAWSLILNPRDQQGAHGEISHFQALSSALSGTVGLGNIASVPVAIALGGPGAVFWMIVAGFFGMSSKFAECALAVKYRKVRPDGSTLGGPMFYIEDAFRRLGMKTLGKAAAMFFAVMAIGGSISILQVNQSHAQFANVTGIDIPVTFGVIMAAGVAYVVLGGIKRIGKVTGLLVPIMGAVYLGAGLIIIFMNIDHVPAAFETIFKSAFGLDAAGGGLVGALINGVRRATYSNEAGVGSAAIAHSAVKTNEPLTEGYVALLEPFIDTIVVCMITALVVIVTGAYEPYLYAENAVGIEITSAAYASAFAWFPYILLAASVLFAFTTLVSWAFYGAQAAAYLFGDTKKVDVLFKISLCLALSTGAAVSLSSIIDFIDSMLFGMCIPNIIALYILLPELKRDMKTYKAKYGV</sequence>
<comment type="caution">
    <text evidence="9">The sequence shown here is derived from an EMBL/GenBank/DDBJ whole genome shotgun (WGS) entry which is preliminary data.</text>
</comment>
<name>A0A2S7K9N8_9PROT</name>
<keyword evidence="5 8" id="KW-0812">Transmembrane</keyword>
<feature type="transmembrane region" description="Helical" evidence="8">
    <location>
        <begin position="413"/>
        <end position="435"/>
    </location>
</feature>
<keyword evidence="8" id="KW-0997">Cell inner membrane</keyword>
<evidence type="ECO:0000256" key="2">
    <source>
        <dbReference type="ARBA" id="ARBA00009261"/>
    </source>
</evidence>
<dbReference type="RefSeq" id="WP_104828829.1">
    <property type="nucleotide sequence ID" value="NZ_PJCH01000003.1"/>
</dbReference>
<keyword evidence="8" id="KW-0769">Symport</keyword>
<feature type="transmembrane region" description="Helical" evidence="8">
    <location>
        <begin position="328"/>
        <end position="348"/>
    </location>
</feature>
<dbReference type="OrthoDB" id="9806926at2"/>
<feature type="transmembrane region" description="Helical" evidence="8">
    <location>
        <begin position="384"/>
        <end position="406"/>
    </location>
</feature>
<evidence type="ECO:0000256" key="1">
    <source>
        <dbReference type="ARBA" id="ARBA00004651"/>
    </source>
</evidence>
<feature type="transmembrane region" description="Helical" evidence="8">
    <location>
        <begin position="206"/>
        <end position="225"/>
    </location>
</feature>
<dbReference type="GO" id="GO:0005886">
    <property type="term" value="C:plasma membrane"/>
    <property type="evidence" value="ECO:0007669"/>
    <property type="project" value="UniProtKB-SubCell"/>
</dbReference>
<feature type="transmembrane region" description="Helical" evidence="8">
    <location>
        <begin position="237"/>
        <end position="258"/>
    </location>
</feature>
<evidence type="ECO:0000256" key="5">
    <source>
        <dbReference type="ARBA" id="ARBA00022692"/>
    </source>
</evidence>
<evidence type="ECO:0000313" key="10">
    <source>
        <dbReference type="Proteomes" id="UP000239504"/>
    </source>
</evidence>